<dbReference type="eggNOG" id="COG2208">
    <property type="taxonomic scope" value="Bacteria"/>
</dbReference>
<dbReference type="InterPro" id="IPR001789">
    <property type="entry name" value="Sig_transdc_resp-reg_receiver"/>
</dbReference>
<dbReference type="Pfam" id="PF07228">
    <property type="entry name" value="SpoIIE"/>
    <property type="match status" value="1"/>
</dbReference>
<protein>
    <submittedName>
        <fullName evidence="8">Response regulator receiver domain protein (CheY-like)</fullName>
    </submittedName>
</protein>
<evidence type="ECO:0000256" key="6">
    <source>
        <dbReference type="PROSITE-ProRule" id="PRU00169"/>
    </source>
</evidence>
<dbReference type="Pfam" id="PF00072">
    <property type="entry name" value="Response_reg"/>
    <property type="match status" value="1"/>
</dbReference>
<dbReference type="Proteomes" id="UP000002714">
    <property type="component" value="Chromosome"/>
</dbReference>
<keyword evidence="9" id="KW-1185">Reference proteome</keyword>
<keyword evidence="3 6" id="KW-0597">Phosphoprotein</keyword>
<dbReference type="Gene3D" id="3.30.565.10">
    <property type="entry name" value="Histidine kinase-like ATPase, C-terminal domain"/>
    <property type="match status" value="1"/>
</dbReference>
<dbReference type="EMBL" id="CP000153">
    <property type="protein sequence ID" value="ABB43489.1"/>
    <property type="molecule type" value="Genomic_DNA"/>
</dbReference>
<dbReference type="Gene3D" id="3.40.50.2300">
    <property type="match status" value="1"/>
</dbReference>
<dbReference type="InterPro" id="IPR036457">
    <property type="entry name" value="PPM-type-like_dom_sf"/>
</dbReference>
<evidence type="ECO:0000259" key="7">
    <source>
        <dbReference type="PROSITE" id="PS50110"/>
    </source>
</evidence>
<dbReference type="KEGG" id="tdn:Suden_0208"/>
<dbReference type="AlphaFoldDB" id="Q30U42"/>
<feature type="domain" description="Response regulatory" evidence="7">
    <location>
        <begin position="17"/>
        <end position="131"/>
    </location>
</feature>
<dbReference type="STRING" id="326298.Suden_0208"/>
<evidence type="ECO:0000256" key="5">
    <source>
        <dbReference type="ARBA" id="ARBA00023012"/>
    </source>
</evidence>
<keyword evidence="4" id="KW-0283">Flagellar rotation</keyword>
<dbReference type="InterPro" id="IPR011006">
    <property type="entry name" value="CheY-like_superfamily"/>
</dbReference>
<dbReference type="PANTHER" id="PTHR44591">
    <property type="entry name" value="STRESS RESPONSE REGULATOR PROTEIN 1"/>
    <property type="match status" value="1"/>
</dbReference>
<accession>Q30U42</accession>
<organism evidence="8 9">
    <name type="scientific">Sulfurimonas denitrificans (strain ATCC 33889 / DSM 1251)</name>
    <name type="common">Thiomicrospira denitrificans (strain ATCC 33889 / DSM 1251)</name>
    <dbReference type="NCBI Taxonomy" id="326298"/>
    <lineage>
        <taxon>Bacteria</taxon>
        <taxon>Pseudomonadati</taxon>
        <taxon>Campylobacterota</taxon>
        <taxon>Epsilonproteobacteria</taxon>
        <taxon>Campylobacterales</taxon>
        <taxon>Sulfurimonadaceae</taxon>
        <taxon>Sulfurimonas</taxon>
    </lineage>
</organism>
<dbReference type="InterPro" id="IPR036890">
    <property type="entry name" value="HATPase_C_sf"/>
</dbReference>
<dbReference type="PANTHER" id="PTHR44591:SF14">
    <property type="entry name" value="PROTEIN PILG"/>
    <property type="match status" value="1"/>
</dbReference>
<proteinExistence type="predicted"/>
<dbReference type="eggNOG" id="COG0784">
    <property type="taxonomic scope" value="Bacteria"/>
</dbReference>
<comment type="cofactor">
    <cofactor evidence="1">
        <name>Mg(2+)</name>
        <dbReference type="ChEBI" id="CHEBI:18420"/>
    </cofactor>
</comment>
<feature type="modified residue" description="4-aspartylphosphate" evidence="6">
    <location>
        <position position="66"/>
    </location>
</feature>
<keyword evidence="5" id="KW-0902">Two-component regulatory system</keyword>
<dbReference type="SUPFAM" id="SSF52172">
    <property type="entry name" value="CheY-like"/>
    <property type="match status" value="1"/>
</dbReference>
<dbReference type="InterPro" id="IPR001932">
    <property type="entry name" value="PPM-type_phosphatase-like_dom"/>
</dbReference>
<dbReference type="RefSeq" id="WP_011371844.1">
    <property type="nucleotide sequence ID" value="NC_007575.1"/>
</dbReference>
<gene>
    <name evidence="8" type="ordered locus">Suden_0208</name>
</gene>
<evidence type="ECO:0000256" key="4">
    <source>
        <dbReference type="ARBA" id="ARBA00022779"/>
    </source>
</evidence>
<reference evidence="8 9" key="1">
    <citation type="journal article" date="2008" name="Appl. Environ. Microbiol.">
        <title>Genome of the epsilonproteobacterial chemolithoautotroph Sulfurimonas denitrificans.</title>
        <authorList>
            <person name="Sievert S.M."/>
            <person name="Scott K.M."/>
            <person name="Klotz M.G."/>
            <person name="Chain P.S.G."/>
            <person name="Hauser L.J."/>
            <person name="Hemp J."/>
            <person name="Huegler M."/>
            <person name="Land M."/>
            <person name="Lapidus A."/>
            <person name="Larimer F.W."/>
            <person name="Lucas S."/>
            <person name="Malfatti S.A."/>
            <person name="Meyer F."/>
            <person name="Paulsen I.T."/>
            <person name="Ren Q."/>
            <person name="Simon J."/>
            <person name="Bailey K."/>
            <person name="Diaz E."/>
            <person name="Fitzpatrick K.A."/>
            <person name="Glover B."/>
            <person name="Gwatney N."/>
            <person name="Korajkic A."/>
            <person name="Long A."/>
            <person name="Mobberley J.M."/>
            <person name="Pantry S.N."/>
            <person name="Pazder G."/>
            <person name="Peterson S."/>
            <person name="Quintanilla J.D."/>
            <person name="Sprinkle R."/>
            <person name="Stephens J."/>
            <person name="Thomas P."/>
            <person name="Vaughn R."/>
            <person name="Weber M.J."/>
            <person name="Wooten L.L."/>
        </authorList>
    </citation>
    <scope>NUCLEOTIDE SEQUENCE [LARGE SCALE GENOMIC DNA]</scope>
    <source>
        <strain evidence="9">ATCC 33889 / DSM 1251</strain>
    </source>
</reference>
<keyword evidence="2" id="KW-0145">Chemotaxis</keyword>
<dbReference type="SMART" id="SM00331">
    <property type="entry name" value="PP2C_SIG"/>
    <property type="match status" value="1"/>
</dbReference>
<name>Q30U42_SULDN</name>
<dbReference type="InterPro" id="IPR050595">
    <property type="entry name" value="Bact_response_regulator"/>
</dbReference>
<dbReference type="GO" id="GO:0006935">
    <property type="term" value="P:chemotaxis"/>
    <property type="evidence" value="ECO:0007669"/>
    <property type="project" value="UniProtKB-KW"/>
</dbReference>
<dbReference type="Gene3D" id="3.60.40.10">
    <property type="entry name" value="PPM-type phosphatase domain"/>
    <property type="match status" value="1"/>
</dbReference>
<dbReference type="PROSITE" id="PS50110">
    <property type="entry name" value="RESPONSE_REGULATORY"/>
    <property type="match status" value="1"/>
</dbReference>
<dbReference type="OrthoDB" id="9771123at2"/>
<sequence>MSSDVDTSLLDCLSSLTLLCVEDNKTTQLIYHSIFKNITKRVIFADNGKDGFEIFKTQKIDIIITDYEMPNLNGIEMTKLIRELDKDIPIILVSAVQEIDIIVEALKLNVNNFLKKPIILTEVIQAVEKVSKILIADNYLREKREKKLKELETKGKYNSLQEELAFAKELNIIRNDFYYQMHENSSIALIDFFYKPLDVLSGDSYSAREIDKNMQLYFIIDGMGKGLSASLSSMLLTSYLNHLIDKRVNNFDFKSLINSAVEYIKPVLLEDEAMSADFMLIDYKNSKLHYAKFAMPSSLLQTTNGKIVKIKSNNAPLSKYIKKIKISSFNISNILKFLFYSDGVVENSIREKDKTYANYLQSDFLASFTKDELREKILWRIDKQEDDMTFIFINRFNLMKYISNVQNVFDTSLDAIEKANEWYGDFWSCTSSDYKLIYNAGVVFNELFMNAYEHGNLGLDAQMKHKLINDDNYFATLEKLEKTCNKKISVCINIIEYNSNKYVTTAIRDEGAGFDTQILSDIFRNRKNFNGRGVYISRQASLGIYYNTKGTSVLFLHKLESEKA</sequence>
<evidence type="ECO:0000256" key="1">
    <source>
        <dbReference type="ARBA" id="ARBA00001946"/>
    </source>
</evidence>
<dbReference type="GO" id="GO:0000160">
    <property type="term" value="P:phosphorelay signal transduction system"/>
    <property type="evidence" value="ECO:0007669"/>
    <property type="project" value="UniProtKB-KW"/>
</dbReference>
<evidence type="ECO:0000313" key="9">
    <source>
        <dbReference type="Proteomes" id="UP000002714"/>
    </source>
</evidence>
<evidence type="ECO:0000256" key="2">
    <source>
        <dbReference type="ARBA" id="ARBA00022500"/>
    </source>
</evidence>
<dbReference type="SMART" id="SM00448">
    <property type="entry name" value="REC"/>
    <property type="match status" value="1"/>
</dbReference>
<evidence type="ECO:0000313" key="8">
    <source>
        <dbReference type="EMBL" id="ABB43489.1"/>
    </source>
</evidence>
<evidence type="ECO:0000256" key="3">
    <source>
        <dbReference type="ARBA" id="ARBA00022553"/>
    </source>
</evidence>
<dbReference type="HOGENOM" id="CLU_035233_0_0_7"/>
<dbReference type="GO" id="GO:0097588">
    <property type="term" value="P:archaeal or bacterial-type flagellum-dependent cell motility"/>
    <property type="evidence" value="ECO:0007669"/>
    <property type="project" value="UniProtKB-KW"/>
</dbReference>
<dbReference type="CDD" id="cd00156">
    <property type="entry name" value="REC"/>
    <property type="match status" value="1"/>
</dbReference>